<evidence type="ECO:0000313" key="1">
    <source>
        <dbReference type="EMBL" id="OSJ14699.1"/>
    </source>
</evidence>
<dbReference type="InterPro" id="IPR009945">
    <property type="entry name" value="ATPase_inh_sub_z"/>
</dbReference>
<reference evidence="1 2" key="1">
    <citation type="submission" date="2017-03" db="EMBL/GenBank/DDBJ databases">
        <title>Whole genome sequences of fourteen strains of Bradyrhizobium canariense and one strain of Bradyrhizobium japonicum isolated from Lupinus (Papilionoideae: Genisteae) species in Algeria.</title>
        <authorList>
            <person name="Crovadore J."/>
            <person name="Chekireb D."/>
            <person name="Brachmann A."/>
            <person name="Chablais R."/>
            <person name="Cochard B."/>
            <person name="Lefort F."/>
        </authorList>
    </citation>
    <scope>NUCLEOTIDE SEQUENCE [LARGE SCALE GENOMIC DNA]</scope>
    <source>
        <strain evidence="1 2">UBMA195</strain>
    </source>
</reference>
<dbReference type="PIRSF" id="PIRSF031780">
    <property type="entry name" value="UCP031780"/>
    <property type="match status" value="1"/>
</dbReference>
<evidence type="ECO:0000313" key="2">
    <source>
        <dbReference type="Proteomes" id="UP000193553"/>
    </source>
</evidence>
<dbReference type="Pfam" id="PF07345">
    <property type="entry name" value="ATPaseInh_sub_z"/>
    <property type="match status" value="1"/>
</dbReference>
<accession>A0A1X3EGC4</accession>
<gene>
    <name evidence="1" type="ORF">BSZ18_08830</name>
</gene>
<organism evidence="1 2">
    <name type="scientific">Bradyrhizobium canariense</name>
    <dbReference type="NCBI Taxonomy" id="255045"/>
    <lineage>
        <taxon>Bacteria</taxon>
        <taxon>Pseudomonadati</taxon>
        <taxon>Pseudomonadota</taxon>
        <taxon>Alphaproteobacteria</taxon>
        <taxon>Hyphomicrobiales</taxon>
        <taxon>Nitrobacteraceae</taxon>
        <taxon>Bradyrhizobium</taxon>
    </lineage>
</organism>
<sequence>MELTMTTFDKREQGFEAKFVHDEELMFKATARSNKLLGLWAATQLGLSGDAAAGYATALVTDHLENHSMDEILDKVAGDLAAKGVAREQVAARLQECMHQALQQLEADK</sequence>
<name>A0A1X3EGC4_9BRAD</name>
<comment type="caution">
    <text evidence="1">The sequence shown here is derived from an EMBL/GenBank/DDBJ whole genome shotgun (WGS) entry which is preliminary data.</text>
</comment>
<dbReference type="Proteomes" id="UP000193553">
    <property type="component" value="Unassembled WGS sequence"/>
</dbReference>
<dbReference type="InterPro" id="IPR038293">
    <property type="entry name" value="ATPase_inh_sub_z_sf"/>
</dbReference>
<dbReference type="EMBL" id="NAFI01000158">
    <property type="protein sequence ID" value="OSJ14699.1"/>
    <property type="molecule type" value="Genomic_DNA"/>
</dbReference>
<dbReference type="Gene3D" id="1.10.790.20">
    <property type="entry name" value="Domain of unknown function DUF1476"/>
    <property type="match status" value="1"/>
</dbReference>
<protein>
    <recommendedName>
        <fullName evidence="3">DUF1476 domain-containing protein</fullName>
    </recommendedName>
</protein>
<evidence type="ECO:0008006" key="3">
    <source>
        <dbReference type="Google" id="ProtNLM"/>
    </source>
</evidence>
<dbReference type="AlphaFoldDB" id="A0A1X3EGC4"/>
<proteinExistence type="predicted"/>
<dbReference type="OrthoDB" id="9810387at2"/>